<evidence type="ECO:0000313" key="2">
    <source>
        <dbReference type="Proteomes" id="UP001526426"/>
    </source>
</evidence>
<dbReference type="Pfam" id="PF06841">
    <property type="entry name" value="Phage_T4_gp19"/>
    <property type="match status" value="1"/>
</dbReference>
<name>A0ABT3LAD4_9CYAN</name>
<dbReference type="InterPro" id="IPR010667">
    <property type="entry name" value="Phage_T4_Gp19"/>
</dbReference>
<proteinExistence type="predicted"/>
<dbReference type="NCBIfam" id="TIGR02241">
    <property type="entry name" value="conserved hypothetical phage tail region protein"/>
    <property type="match status" value="1"/>
</dbReference>
<organism evidence="1 2">
    <name type="scientific">Spirulina subsalsa FACHB-351</name>
    <dbReference type="NCBI Taxonomy" id="234711"/>
    <lineage>
        <taxon>Bacteria</taxon>
        <taxon>Bacillati</taxon>
        <taxon>Cyanobacteriota</taxon>
        <taxon>Cyanophyceae</taxon>
        <taxon>Spirulinales</taxon>
        <taxon>Spirulinaceae</taxon>
        <taxon>Spirulina</taxon>
    </lineage>
</organism>
<gene>
    <name evidence="1" type="ORF">K4A83_17730</name>
</gene>
<dbReference type="EMBL" id="JAIHOM010000109">
    <property type="protein sequence ID" value="MCW6038097.1"/>
    <property type="molecule type" value="Genomic_DNA"/>
</dbReference>
<dbReference type="RefSeq" id="WP_265265994.1">
    <property type="nucleotide sequence ID" value="NZ_JAIHOM010000109.1"/>
</dbReference>
<dbReference type="InterPro" id="IPR011747">
    <property type="entry name" value="CHP02241"/>
</dbReference>
<keyword evidence="2" id="KW-1185">Reference proteome</keyword>
<reference evidence="1 2" key="1">
    <citation type="submission" date="2021-08" db="EMBL/GenBank/DDBJ databases">
        <title>Draft genome sequence of Spirulina subsalsa with high tolerance to salinity and hype-accumulation of phycocyanin.</title>
        <authorList>
            <person name="Pei H."/>
            <person name="Jiang L."/>
        </authorList>
    </citation>
    <scope>NUCLEOTIDE SEQUENCE [LARGE SCALE GENOMIC DNA]</scope>
    <source>
        <strain evidence="1 2">FACHB-351</strain>
    </source>
</reference>
<dbReference type="PANTHER" id="PTHR38009">
    <property type="entry name" value="CONSERVED HYPOTHETICAL PHAGE TAIL PROTEIN"/>
    <property type="match status" value="1"/>
</dbReference>
<comment type="caution">
    <text evidence="1">The sequence shown here is derived from an EMBL/GenBank/DDBJ whole genome shotgun (WGS) entry which is preliminary data.</text>
</comment>
<evidence type="ECO:0000313" key="1">
    <source>
        <dbReference type="EMBL" id="MCW6038097.1"/>
    </source>
</evidence>
<dbReference type="Proteomes" id="UP001526426">
    <property type="component" value="Unassembled WGS sequence"/>
</dbReference>
<accession>A0ABT3LAD4</accession>
<protein>
    <submittedName>
        <fullName evidence="1">Phage tail protein</fullName>
    </submittedName>
</protein>
<sequence>MSDSKFTEILTTSRFYVELKLDGSQDPVDAYFKECKGFKYSQELVEIPEVTPLGWGAAKQGRIVMTKMPGYVKLSNFTLTRSLRTSQTLWNWIKVVQEGNWAKQRRDGSLVIYKTSSKEGARFNFKRAWPVSYKCSDVKADGAELGIEELEIACEEFERVGITE</sequence>
<dbReference type="PANTHER" id="PTHR38009:SF1">
    <property type="entry name" value="CONSERVED HYPOTHETICAL PHAGE TAIL PROTEIN"/>
    <property type="match status" value="1"/>
</dbReference>